<accession>A0A410GFK7</accession>
<keyword evidence="7 8" id="KW-0472">Membrane</keyword>
<dbReference type="Gene3D" id="1.10.3720.10">
    <property type="entry name" value="MetI-like"/>
    <property type="match status" value="1"/>
</dbReference>
<keyword evidence="6 8" id="KW-1133">Transmembrane helix</keyword>
<feature type="transmembrane region" description="Helical" evidence="8">
    <location>
        <begin position="56"/>
        <end position="85"/>
    </location>
</feature>
<sequence length="281" mass="30717">MAANRFRIFILLGFPTLVIIVFFIAPLAVTALSSVFSGQQGITLDNYVKIVSTPRYLSALVSTMRISLLVAAFSLVLGYIIAYYMVMVLQSKLSRRIAYVIVILPLFTSNIVRSFGFMIILGRSGFLNDTLLQLGLIERPLRILYTEASVVIGLTYICLPFVVLAVVASLQSIDKSLFQASTDLGGDAWSTFWNVTWPLSLPGVLGGTVIAFTISVSAYVTPSVMLGGRGSVMSIVIYDQYMAAMNFNFGAALAVALTITALVLMVFQSTVMERKLKWART</sequence>
<dbReference type="InterPro" id="IPR000515">
    <property type="entry name" value="MetI-like"/>
</dbReference>
<dbReference type="PANTHER" id="PTHR42929:SF5">
    <property type="entry name" value="ABC TRANSPORTER PERMEASE PROTEIN"/>
    <property type="match status" value="1"/>
</dbReference>
<reference evidence="10 11" key="1">
    <citation type="submission" date="2017-08" db="EMBL/GenBank/DDBJ databases">
        <authorList>
            <person name="Park S.-J."/>
            <person name="Kim H."/>
        </authorList>
    </citation>
    <scope>NUCLEOTIDE SEQUENCE [LARGE SCALE GENOMIC DNA]</scope>
    <source>
        <strain evidence="11">ye3</strain>
    </source>
</reference>
<keyword evidence="4" id="KW-1003">Cell membrane</keyword>
<dbReference type="AlphaFoldDB" id="A0A410GFK7"/>
<evidence type="ECO:0000256" key="8">
    <source>
        <dbReference type="RuleBase" id="RU363032"/>
    </source>
</evidence>
<evidence type="ECO:0000313" key="11">
    <source>
        <dbReference type="Proteomes" id="UP000283474"/>
    </source>
</evidence>
<evidence type="ECO:0000256" key="1">
    <source>
        <dbReference type="ARBA" id="ARBA00004651"/>
    </source>
</evidence>
<dbReference type="RefSeq" id="WP_128356057.1">
    <property type="nucleotide sequence ID" value="NZ_CP022987.1"/>
</dbReference>
<dbReference type="PANTHER" id="PTHR42929">
    <property type="entry name" value="INNER MEMBRANE ABC TRANSPORTER PERMEASE PROTEIN YDCU-RELATED-RELATED"/>
    <property type="match status" value="1"/>
</dbReference>
<name>A0A410GFK7_9BURK</name>
<dbReference type="GO" id="GO:0005886">
    <property type="term" value="C:plasma membrane"/>
    <property type="evidence" value="ECO:0007669"/>
    <property type="project" value="UniProtKB-SubCell"/>
</dbReference>
<evidence type="ECO:0000256" key="6">
    <source>
        <dbReference type="ARBA" id="ARBA00022989"/>
    </source>
</evidence>
<dbReference type="CDD" id="cd06261">
    <property type="entry name" value="TM_PBP2"/>
    <property type="match status" value="1"/>
</dbReference>
<dbReference type="SUPFAM" id="SSF161098">
    <property type="entry name" value="MetI-like"/>
    <property type="match status" value="1"/>
</dbReference>
<dbReference type="EMBL" id="CP022987">
    <property type="protein sequence ID" value="QAA95068.1"/>
    <property type="molecule type" value="Genomic_DNA"/>
</dbReference>
<feature type="transmembrane region" description="Helical" evidence="8">
    <location>
        <begin position="12"/>
        <end position="36"/>
    </location>
</feature>
<evidence type="ECO:0000256" key="3">
    <source>
        <dbReference type="ARBA" id="ARBA00022448"/>
    </source>
</evidence>
<evidence type="ECO:0000256" key="7">
    <source>
        <dbReference type="ARBA" id="ARBA00023136"/>
    </source>
</evidence>
<comment type="similarity">
    <text evidence="2">Belongs to the binding-protein-dependent transport system permease family. CysTW subfamily.</text>
</comment>
<organism evidence="10 11">
    <name type="scientific">Pollutimonas thiosulfatoxidans</name>
    <dbReference type="NCBI Taxonomy" id="2028345"/>
    <lineage>
        <taxon>Bacteria</taxon>
        <taxon>Pseudomonadati</taxon>
        <taxon>Pseudomonadota</taxon>
        <taxon>Betaproteobacteria</taxon>
        <taxon>Burkholderiales</taxon>
        <taxon>Alcaligenaceae</taxon>
        <taxon>Pollutimonas</taxon>
    </lineage>
</organism>
<comment type="subcellular location">
    <subcellularLocation>
        <location evidence="1 8">Cell membrane</location>
        <topology evidence="1 8">Multi-pass membrane protein</topology>
    </subcellularLocation>
</comment>
<dbReference type="OrthoDB" id="9156191at2"/>
<evidence type="ECO:0000313" key="10">
    <source>
        <dbReference type="EMBL" id="QAA95068.1"/>
    </source>
</evidence>
<dbReference type="PROSITE" id="PS50928">
    <property type="entry name" value="ABC_TM1"/>
    <property type="match status" value="1"/>
</dbReference>
<dbReference type="InterPro" id="IPR035906">
    <property type="entry name" value="MetI-like_sf"/>
</dbReference>
<dbReference type="Proteomes" id="UP000283474">
    <property type="component" value="Chromosome"/>
</dbReference>
<feature type="transmembrane region" description="Helical" evidence="8">
    <location>
        <begin position="143"/>
        <end position="168"/>
    </location>
</feature>
<keyword evidence="3 8" id="KW-0813">Transport</keyword>
<keyword evidence="5 8" id="KW-0812">Transmembrane</keyword>
<feature type="transmembrane region" description="Helical" evidence="8">
    <location>
        <begin position="199"/>
        <end position="221"/>
    </location>
</feature>
<evidence type="ECO:0000256" key="4">
    <source>
        <dbReference type="ARBA" id="ARBA00022475"/>
    </source>
</evidence>
<dbReference type="Pfam" id="PF00528">
    <property type="entry name" value="BPD_transp_1"/>
    <property type="match status" value="1"/>
</dbReference>
<feature type="transmembrane region" description="Helical" evidence="8">
    <location>
        <begin position="241"/>
        <end position="267"/>
    </location>
</feature>
<feature type="domain" description="ABC transmembrane type-1" evidence="9">
    <location>
        <begin position="60"/>
        <end position="268"/>
    </location>
</feature>
<proteinExistence type="inferred from homology"/>
<protein>
    <recommendedName>
        <fullName evidence="9">ABC transmembrane type-1 domain-containing protein</fullName>
    </recommendedName>
</protein>
<dbReference type="GO" id="GO:0055085">
    <property type="term" value="P:transmembrane transport"/>
    <property type="evidence" value="ECO:0007669"/>
    <property type="project" value="InterPro"/>
</dbReference>
<evidence type="ECO:0000259" key="9">
    <source>
        <dbReference type="PROSITE" id="PS50928"/>
    </source>
</evidence>
<keyword evidence="11" id="KW-1185">Reference proteome</keyword>
<feature type="transmembrane region" description="Helical" evidence="8">
    <location>
        <begin position="97"/>
        <end position="123"/>
    </location>
</feature>
<evidence type="ECO:0000256" key="5">
    <source>
        <dbReference type="ARBA" id="ARBA00022692"/>
    </source>
</evidence>
<dbReference type="KEGG" id="pus:CKA81_15270"/>
<evidence type="ECO:0000256" key="2">
    <source>
        <dbReference type="ARBA" id="ARBA00007069"/>
    </source>
</evidence>
<gene>
    <name evidence="10" type="ORF">CKA81_15270</name>
</gene>